<sequence length="162" mass="18084">MNALELQKNPQLDRYFVRDLNQEPGGWALADASVDAVVCCVSVQYLQQPEAVFAEVYRVLKPGGVAIFTFSNRMFYDKAISAWRDTTGYGRCQLVKQYFGCVFGFTEPEVLLEVAPSSGGAVGAAPDPLARLLRPLQQLFERGSADPFYAVVAYRNFRREDV</sequence>
<dbReference type="PANTHER" id="PTHR43036">
    <property type="entry name" value="OSJNBB0011N17.9 PROTEIN"/>
    <property type="match status" value="1"/>
</dbReference>
<dbReference type="STRING" id="145388.A0A0D2MPL9"/>
<evidence type="ECO:0000259" key="1">
    <source>
        <dbReference type="Pfam" id="PF08241"/>
    </source>
</evidence>
<reference evidence="2 3" key="1">
    <citation type="journal article" date="2013" name="BMC Genomics">
        <title>Reconstruction of the lipid metabolism for the microalga Monoraphidium neglectum from its genome sequence reveals characteristics suitable for biofuel production.</title>
        <authorList>
            <person name="Bogen C."/>
            <person name="Al-Dilaimi A."/>
            <person name="Albersmeier A."/>
            <person name="Wichmann J."/>
            <person name="Grundmann M."/>
            <person name="Rupp O."/>
            <person name="Lauersen K.J."/>
            <person name="Blifernez-Klassen O."/>
            <person name="Kalinowski J."/>
            <person name="Goesmann A."/>
            <person name="Mussgnug J.H."/>
            <person name="Kruse O."/>
        </authorList>
    </citation>
    <scope>NUCLEOTIDE SEQUENCE [LARGE SCALE GENOMIC DNA]</scope>
    <source>
        <strain evidence="2 3">SAG 48.87</strain>
    </source>
</reference>
<dbReference type="Gene3D" id="3.40.50.150">
    <property type="entry name" value="Vaccinia Virus protein VP39"/>
    <property type="match status" value="1"/>
</dbReference>
<accession>A0A0D2MPL9</accession>
<dbReference type="KEGG" id="mng:MNEG_3346"/>
<gene>
    <name evidence="2" type="ORF">MNEG_3346</name>
</gene>
<dbReference type="OrthoDB" id="2013972at2759"/>
<dbReference type="PANTHER" id="PTHR43036:SF2">
    <property type="entry name" value="OS04G0481300 PROTEIN"/>
    <property type="match status" value="1"/>
</dbReference>
<proteinExistence type="predicted"/>
<feature type="domain" description="Methyltransferase type 11" evidence="1">
    <location>
        <begin position="28"/>
        <end position="68"/>
    </location>
</feature>
<dbReference type="RefSeq" id="XP_013903629.1">
    <property type="nucleotide sequence ID" value="XM_014048175.1"/>
</dbReference>
<dbReference type="InterPro" id="IPR029063">
    <property type="entry name" value="SAM-dependent_MTases_sf"/>
</dbReference>
<dbReference type="GO" id="GO:0008757">
    <property type="term" value="F:S-adenosylmethionine-dependent methyltransferase activity"/>
    <property type="evidence" value="ECO:0007669"/>
    <property type="project" value="InterPro"/>
</dbReference>
<dbReference type="InterPro" id="IPR013216">
    <property type="entry name" value="Methyltransf_11"/>
</dbReference>
<keyword evidence="3" id="KW-1185">Reference proteome</keyword>
<protein>
    <recommendedName>
        <fullName evidence="1">Methyltransferase type 11 domain-containing protein</fullName>
    </recommendedName>
</protein>
<dbReference type="Proteomes" id="UP000054498">
    <property type="component" value="Unassembled WGS sequence"/>
</dbReference>
<organism evidence="2 3">
    <name type="scientific">Monoraphidium neglectum</name>
    <dbReference type="NCBI Taxonomy" id="145388"/>
    <lineage>
        <taxon>Eukaryota</taxon>
        <taxon>Viridiplantae</taxon>
        <taxon>Chlorophyta</taxon>
        <taxon>core chlorophytes</taxon>
        <taxon>Chlorophyceae</taxon>
        <taxon>CS clade</taxon>
        <taxon>Sphaeropleales</taxon>
        <taxon>Selenastraceae</taxon>
        <taxon>Monoraphidium</taxon>
    </lineage>
</organism>
<dbReference type="CDD" id="cd02440">
    <property type="entry name" value="AdoMet_MTases"/>
    <property type="match status" value="1"/>
</dbReference>
<dbReference type="Pfam" id="PF08241">
    <property type="entry name" value="Methyltransf_11"/>
    <property type="match status" value="1"/>
</dbReference>
<dbReference type="EMBL" id="KK100637">
    <property type="protein sequence ID" value="KIZ04610.1"/>
    <property type="molecule type" value="Genomic_DNA"/>
</dbReference>
<dbReference type="GeneID" id="25736224"/>
<dbReference type="SUPFAM" id="SSF53335">
    <property type="entry name" value="S-adenosyl-L-methionine-dependent methyltransferases"/>
    <property type="match status" value="1"/>
</dbReference>
<evidence type="ECO:0000313" key="3">
    <source>
        <dbReference type="Proteomes" id="UP000054498"/>
    </source>
</evidence>
<dbReference type="AlphaFoldDB" id="A0A0D2MPL9"/>
<name>A0A0D2MPL9_9CHLO</name>
<evidence type="ECO:0000313" key="2">
    <source>
        <dbReference type="EMBL" id="KIZ04610.1"/>
    </source>
</evidence>